<evidence type="ECO:0000313" key="5">
    <source>
        <dbReference type="EMBL" id="TGY76702.1"/>
    </source>
</evidence>
<keyword evidence="3" id="KW-0720">Serine protease</keyword>
<dbReference type="InterPro" id="IPR023562">
    <property type="entry name" value="ClpP/TepA"/>
</dbReference>
<dbReference type="RefSeq" id="WP_135957238.1">
    <property type="nucleotide sequence ID" value="NZ_SRVL01000018.1"/>
</dbReference>
<keyword evidence="4" id="KW-0175">Coiled coil</keyword>
<sequence>MPKNYNLFLKGTVGYWTFNADMVNYVLDKYKDSEVNVLIDSLGGDVSTALSISSLFKIHGNVHCHFVGMNASAATIAAMGAKRITIDADALFLVHKCMALVLEWDYMNADELAAHIAELEKTKKDNETIDGCIAGMYAARCKKSKDQLLELMSKDNWLTPKQALEWGFVDEITNDPDDSKPELTDSVASVMASAGIPLPPIDVKKGSFLERLFKAVMPNPKPAAASDELPTAQSHPQMSKTLTALAALLGTTVAVSDGKLTLTQEQADKLESAVAAHQNTVADLNAKITEKDSKINELNNKIADLVKAPADTTPDVIDTSKEEKPLNGIDVDKVAEALLSIIP</sequence>
<dbReference type="SUPFAM" id="SSF52096">
    <property type="entry name" value="ClpP/crotonase"/>
    <property type="match status" value="1"/>
</dbReference>
<dbReference type="InterPro" id="IPR029045">
    <property type="entry name" value="ClpP/crotonase-like_dom_sf"/>
</dbReference>
<keyword evidence="1 5" id="KW-0645">Protease</keyword>
<proteinExistence type="predicted"/>
<dbReference type="GO" id="GO:0009368">
    <property type="term" value="C:endopeptidase Clp complex"/>
    <property type="evidence" value="ECO:0007669"/>
    <property type="project" value="TreeGrafter"/>
</dbReference>
<feature type="coiled-coil region" evidence="4">
    <location>
        <begin position="260"/>
        <end position="308"/>
    </location>
</feature>
<keyword evidence="2" id="KW-0378">Hydrolase</keyword>
<dbReference type="GO" id="GO:0006515">
    <property type="term" value="P:protein quality control for misfolded or incompletely synthesized proteins"/>
    <property type="evidence" value="ECO:0007669"/>
    <property type="project" value="TreeGrafter"/>
</dbReference>
<accession>A0A4S1ZKE2</accession>
<evidence type="ECO:0000256" key="3">
    <source>
        <dbReference type="ARBA" id="ARBA00022825"/>
    </source>
</evidence>
<dbReference type="GO" id="GO:0051117">
    <property type="term" value="F:ATPase binding"/>
    <property type="evidence" value="ECO:0007669"/>
    <property type="project" value="TreeGrafter"/>
</dbReference>
<dbReference type="Gene3D" id="3.90.226.10">
    <property type="entry name" value="2-enoyl-CoA Hydratase, Chain A, domain 1"/>
    <property type="match status" value="1"/>
</dbReference>
<reference evidence="5 6" key="1">
    <citation type="submission" date="2019-04" db="EMBL/GenBank/DDBJ databases">
        <title>Microbes associate with the intestines of laboratory mice.</title>
        <authorList>
            <person name="Navarre W."/>
            <person name="Wong E."/>
            <person name="Huang K."/>
            <person name="Tropini C."/>
            <person name="Ng K."/>
            <person name="Yu B."/>
        </authorList>
    </citation>
    <scope>NUCLEOTIDE SEQUENCE [LARGE SCALE GENOMIC DNA]</scope>
    <source>
        <strain evidence="5 6">NM06_A21</strain>
    </source>
</reference>
<dbReference type="GO" id="GO:0004252">
    <property type="term" value="F:serine-type endopeptidase activity"/>
    <property type="evidence" value="ECO:0007669"/>
    <property type="project" value="TreeGrafter"/>
</dbReference>
<organism evidence="5 6">
    <name type="scientific">Muribaculum intestinale</name>
    <dbReference type="NCBI Taxonomy" id="1796646"/>
    <lineage>
        <taxon>Bacteria</taxon>
        <taxon>Pseudomonadati</taxon>
        <taxon>Bacteroidota</taxon>
        <taxon>Bacteroidia</taxon>
        <taxon>Bacteroidales</taxon>
        <taxon>Muribaculaceae</taxon>
        <taxon>Muribaculum</taxon>
    </lineage>
</organism>
<dbReference type="EMBL" id="SRYD01000001">
    <property type="protein sequence ID" value="TGY76702.1"/>
    <property type="molecule type" value="Genomic_DNA"/>
</dbReference>
<dbReference type="PANTHER" id="PTHR10381:SF70">
    <property type="entry name" value="ATP-DEPENDENT CLP PROTEASE PROTEOLYTIC SUBUNIT"/>
    <property type="match status" value="1"/>
</dbReference>
<dbReference type="PANTHER" id="PTHR10381">
    <property type="entry name" value="ATP-DEPENDENT CLP PROTEASE PROTEOLYTIC SUBUNIT"/>
    <property type="match status" value="1"/>
</dbReference>
<dbReference type="GO" id="GO:0004176">
    <property type="term" value="F:ATP-dependent peptidase activity"/>
    <property type="evidence" value="ECO:0007669"/>
    <property type="project" value="TreeGrafter"/>
</dbReference>
<evidence type="ECO:0000313" key="6">
    <source>
        <dbReference type="Proteomes" id="UP000306630"/>
    </source>
</evidence>
<evidence type="ECO:0000256" key="2">
    <source>
        <dbReference type="ARBA" id="ARBA00022801"/>
    </source>
</evidence>
<evidence type="ECO:0000256" key="4">
    <source>
        <dbReference type="SAM" id="Coils"/>
    </source>
</evidence>
<gene>
    <name evidence="5" type="ORF">E5333_00140</name>
</gene>
<comment type="caution">
    <text evidence="5">The sequence shown here is derived from an EMBL/GenBank/DDBJ whole genome shotgun (WGS) entry which is preliminary data.</text>
</comment>
<protein>
    <submittedName>
        <fullName evidence="5">Clp protease</fullName>
    </submittedName>
</protein>
<dbReference type="Proteomes" id="UP000306630">
    <property type="component" value="Unassembled WGS sequence"/>
</dbReference>
<evidence type="ECO:0000256" key="1">
    <source>
        <dbReference type="ARBA" id="ARBA00022670"/>
    </source>
</evidence>
<dbReference type="AlphaFoldDB" id="A0A4S1ZKE2"/>
<dbReference type="CDD" id="cd07016">
    <property type="entry name" value="S14_ClpP_1"/>
    <property type="match status" value="1"/>
</dbReference>
<name>A0A4S1ZKE2_9BACT</name>
<dbReference type="Pfam" id="PF00574">
    <property type="entry name" value="CLP_protease"/>
    <property type="match status" value="1"/>
</dbReference>